<dbReference type="Proteomes" id="UP001362999">
    <property type="component" value="Unassembled WGS sequence"/>
</dbReference>
<comment type="caution">
    <text evidence="1">The sequence shown here is derived from an EMBL/GenBank/DDBJ whole genome shotgun (WGS) entry which is preliminary data.</text>
</comment>
<sequence length="235" mass="25879">MFLSSEQRAAVYAAKKLLDDAGLTTPPLPTSDHVGDAGGDLADVTRVISQTLLIPPSAPFQYIPPHSRPFTAEELLRGRDCINRQTYVHAIVEHPAGAIVEYPETGTVTGVAIAHVFSVDPASFTHPKENFQYSLGDSRWGECNVFCGGLLPGQDGHPVYCSHKRTCKAPGALTRVTVERDPWREWKMPYIVERPLIDGPTRRELLGDEYSCSLGSSLLNLSNTHRGWSELRVDL</sequence>
<dbReference type="EMBL" id="JAWWNJ010000023">
    <property type="protein sequence ID" value="KAK7032947.1"/>
    <property type="molecule type" value="Genomic_DNA"/>
</dbReference>
<organism evidence="1 2">
    <name type="scientific">Favolaschia claudopus</name>
    <dbReference type="NCBI Taxonomy" id="2862362"/>
    <lineage>
        <taxon>Eukaryota</taxon>
        <taxon>Fungi</taxon>
        <taxon>Dikarya</taxon>
        <taxon>Basidiomycota</taxon>
        <taxon>Agaricomycotina</taxon>
        <taxon>Agaricomycetes</taxon>
        <taxon>Agaricomycetidae</taxon>
        <taxon>Agaricales</taxon>
        <taxon>Marasmiineae</taxon>
        <taxon>Mycenaceae</taxon>
        <taxon>Favolaschia</taxon>
    </lineage>
</organism>
<gene>
    <name evidence="1" type="ORF">R3P38DRAFT_3503189</name>
</gene>
<keyword evidence="2" id="KW-1185">Reference proteome</keyword>
<protein>
    <submittedName>
        <fullName evidence="1">Uncharacterized protein</fullName>
    </submittedName>
</protein>
<name>A0AAW0C1A3_9AGAR</name>
<accession>A0AAW0C1A3</accession>
<evidence type="ECO:0000313" key="1">
    <source>
        <dbReference type="EMBL" id="KAK7032947.1"/>
    </source>
</evidence>
<dbReference type="AlphaFoldDB" id="A0AAW0C1A3"/>
<reference evidence="1 2" key="1">
    <citation type="journal article" date="2024" name="J Genomics">
        <title>Draft genome sequencing and assembly of Favolaschia claudopus CIRM-BRFM 2984 isolated from oak limbs.</title>
        <authorList>
            <person name="Navarro D."/>
            <person name="Drula E."/>
            <person name="Chaduli D."/>
            <person name="Cazenave R."/>
            <person name="Ahrendt S."/>
            <person name="Wang J."/>
            <person name="Lipzen A."/>
            <person name="Daum C."/>
            <person name="Barry K."/>
            <person name="Grigoriev I.V."/>
            <person name="Favel A."/>
            <person name="Rosso M.N."/>
            <person name="Martin F."/>
        </authorList>
    </citation>
    <scope>NUCLEOTIDE SEQUENCE [LARGE SCALE GENOMIC DNA]</scope>
    <source>
        <strain evidence="1 2">CIRM-BRFM 2984</strain>
    </source>
</reference>
<proteinExistence type="predicted"/>
<evidence type="ECO:0000313" key="2">
    <source>
        <dbReference type="Proteomes" id="UP001362999"/>
    </source>
</evidence>